<reference evidence="2 3" key="1">
    <citation type="submission" date="2019-01" db="EMBL/GenBank/DDBJ databases">
        <title>Complete genome sequence of Cohnella hallensis HS21 isolated from Korean fir (Abies koreana) rhizospheric soil.</title>
        <authorList>
            <person name="Jiang L."/>
            <person name="Kang S.W."/>
            <person name="Kim S."/>
            <person name="Jung J."/>
            <person name="Kim C.Y."/>
            <person name="Kim D.H."/>
            <person name="Kim S.W."/>
            <person name="Lee J."/>
        </authorList>
    </citation>
    <scope>NUCLEOTIDE SEQUENCE [LARGE SCALE GENOMIC DNA]</scope>
    <source>
        <strain evidence="2 3">HS21</strain>
    </source>
</reference>
<keyword evidence="3" id="KW-1185">Reference proteome</keyword>
<dbReference type="OrthoDB" id="2680572at2"/>
<dbReference type="EMBL" id="AP019400">
    <property type="protein sequence ID" value="BBI32458.1"/>
    <property type="molecule type" value="Genomic_DNA"/>
</dbReference>
<feature type="region of interest" description="Disordered" evidence="1">
    <location>
        <begin position="72"/>
        <end position="92"/>
    </location>
</feature>
<dbReference type="AlphaFoldDB" id="A0A3T1D338"/>
<dbReference type="KEGG" id="cohn:KCTCHS21_18570"/>
<name>A0A3T1D338_9BACL</name>
<dbReference type="RefSeq" id="WP_130607000.1">
    <property type="nucleotide sequence ID" value="NZ_AP019400.1"/>
</dbReference>
<organism evidence="2 3">
    <name type="scientific">Cohnella abietis</name>
    <dbReference type="NCBI Taxonomy" id="2507935"/>
    <lineage>
        <taxon>Bacteria</taxon>
        <taxon>Bacillati</taxon>
        <taxon>Bacillota</taxon>
        <taxon>Bacilli</taxon>
        <taxon>Bacillales</taxon>
        <taxon>Paenibacillaceae</taxon>
        <taxon>Cohnella</taxon>
    </lineage>
</organism>
<evidence type="ECO:0000313" key="3">
    <source>
        <dbReference type="Proteomes" id="UP000289856"/>
    </source>
</evidence>
<proteinExistence type="predicted"/>
<accession>A0A3T1D338</accession>
<protein>
    <submittedName>
        <fullName evidence="2">Uncharacterized protein</fullName>
    </submittedName>
</protein>
<sequence>MSNRHVHNSAQEVWESYEWLIRQRLEDLDNLSREMFKDMRLARINTNVAYHVISQSFADLWAEVAEENRISGEQHQVRRERLARDEATQKSS</sequence>
<gene>
    <name evidence="2" type="ORF">KCTCHS21_18570</name>
</gene>
<dbReference type="Proteomes" id="UP000289856">
    <property type="component" value="Chromosome"/>
</dbReference>
<evidence type="ECO:0000256" key="1">
    <source>
        <dbReference type="SAM" id="MobiDB-lite"/>
    </source>
</evidence>
<evidence type="ECO:0000313" key="2">
    <source>
        <dbReference type="EMBL" id="BBI32458.1"/>
    </source>
</evidence>